<dbReference type="EMBL" id="CALNXI010000900">
    <property type="protein sequence ID" value="CAH3145837.1"/>
    <property type="molecule type" value="Genomic_DNA"/>
</dbReference>
<keyword evidence="2" id="KW-1185">Reference proteome</keyword>
<gene>
    <name evidence="1" type="ORF">PEVE_00043752</name>
</gene>
<evidence type="ECO:0000313" key="1">
    <source>
        <dbReference type="EMBL" id="CAH3145837.1"/>
    </source>
</evidence>
<organism evidence="1 2">
    <name type="scientific">Porites evermanni</name>
    <dbReference type="NCBI Taxonomy" id="104178"/>
    <lineage>
        <taxon>Eukaryota</taxon>
        <taxon>Metazoa</taxon>
        <taxon>Cnidaria</taxon>
        <taxon>Anthozoa</taxon>
        <taxon>Hexacorallia</taxon>
        <taxon>Scleractinia</taxon>
        <taxon>Fungiina</taxon>
        <taxon>Poritidae</taxon>
        <taxon>Porites</taxon>
    </lineage>
</organism>
<proteinExistence type="predicted"/>
<accession>A0ABN8PPH9</accession>
<comment type="caution">
    <text evidence="1">The sequence shown here is derived from an EMBL/GenBank/DDBJ whole genome shotgun (WGS) entry which is preliminary data.</text>
</comment>
<evidence type="ECO:0000313" key="2">
    <source>
        <dbReference type="Proteomes" id="UP001159427"/>
    </source>
</evidence>
<feature type="non-terminal residue" evidence="1">
    <location>
        <position position="1"/>
    </location>
</feature>
<reference evidence="1 2" key="1">
    <citation type="submission" date="2022-05" db="EMBL/GenBank/DDBJ databases">
        <authorList>
            <consortium name="Genoscope - CEA"/>
            <person name="William W."/>
        </authorList>
    </citation>
    <scope>NUCLEOTIDE SEQUENCE [LARGE SCALE GENOMIC DNA]</scope>
</reference>
<name>A0ABN8PPH9_9CNID</name>
<sequence length="120" mass="13083">VHQKHKGTHTSTLQEAGEMMKSVSGYLQGTVQSVQTLLGTSKETSGPEGTVASKTIRSVNMINQGLARLQSNIAKINPELTVKPEALLTVKVESLLAVSHFKHQICKQLHYARDFETTAL</sequence>
<feature type="non-terminal residue" evidence="1">
    <location>
        <position position="120"/>
    </location>
</feature>
<protein>
    <submittedName>
        <fullName evidence="1">Uncharacterized protein</fullName>
    </submittedName>
</protein>
<dbReference type="Proteomes" id="UP001159427">
    <property type="component" value="Unassembled WGS sequence"/>
</dbReference>